<comment type="caution">
    <text evidence="1">The sequence shown here is derived from an EMBL/GenBank/DDBJ whole genome shotgun (WGS) entry which is preliminary data.</text>
</comment>
<dbReference type="Proteomes" id="UP000828390">
    <property type="component" value="Unassembled WGS sequence"/>
</dbReference>
<reference evidence="1" key="2">
    <citation type="submission" date="2020-11" db="EMBL/GenBank/DDBJ databases">
        <authorList>
            <person name="McCartney M.A."/>
            <person name="Auch B."/>
            <person name="Kono T."/>
            <person name="Mallez S."/>
            <person name="Becker A."/>
            <person name="Gohl D.M."/>
            <person name="Silverstein K.A.T."/>
            <person name="Koren S."/>
            <person name="Bechman K.B."/>
            <person name="Herman A."/>
            <person name="Abrahante J.E."/>
            <person name="Garbe J."/>
        </authorList>
    </citation>
    <scope>NUCLEOTIDE SEQUENCE</scope>
    <source>
        <strain evidence="1">Duluth1</strain>
        <tissue evidence="1">Whole animal</tissue>
    </source>
</reference>
<proteinExistence type="predicted"/>
<dbReference type="EMBL" id="JAIWYP010000001">
    <property type="protein sequence ID" value="KAH3879140.1"/>
    <property type="molecule type" value="Genomic_DNA"/>
</dbReference>
<accession>A0A9D4MKT4</accession>
<protein>
    <submittedName>
        <fullName evidence="1">Uncharacterized protein</fullName>
    </submittedName>
</protein>
<reference evidence="1" key="1">
    <citation type="journal article" date="2019" name="bioRxiv">
        <title>The Genome of the Zebra Mussel, Dreissena polymorpha: A Resource for Invasive Species Research.</title>
        <authorList>
            <person name="McCartney M.A."/>
            <person name="Auch B."/>
            <person name="Kono T."/>
            <person name="Mallez S."/>
            <person name="Zhang Y."/>
            <person name="Obille A."/>
            <person name="Becker A."/>
            <person name="Abrahante J.E."/>
            <person name="Garbe J."/>
            <person name="Badalamenti J.P."/>
            <person name="Herman A."/>
            <person name="Mangelson H."/>
            <person name="Liachko I."/>
            <person name="Sullivan S."/>
            <person name="Sone E.D."/>
            <person name="Koren S."/>
            <person name="Silverstein K.A.T."/>
            <person name="Beckman K.B."/>
            <person name="Gohl D.M."/>
        </authorList>
    </citation>
    <scope>NUCLEOTIDE SEQUENCE</scope>
    <source>
        <strain evidence="1">Duluth1</strain>
        <tissue evidence="1">Whole animal</tissue>
    </source>
</reference>
<evidence type="ECO:0000313" key="1">
    <source>
        <dbReference type="EMBL" id="KAH3879140.1"/>
    </source>
</evidence>
<gene>
    <name evidence="1" type="ORF">DPMN_003042</name>
</gene>
<organism evidence="1 2">
    <name type="scientific">Dreissena polymorpha</name>
    <name type="common">Zebra mussel</name>
    <name type="synonym">Mytilus polymorpha</name>
    <dbReference type="NCBI Taxonomy" id="45954"/>
    <lineage>
        <taxon>Eukaryota</taxon>
        <taxon>Metazoa</taxon>
        <taxon>Spiralia</taxon>
        <taxon>Lophotrochozoa</taxon>
        <taxon>Mollusca</taxon>
        <taxon>Bivalvia</taxon>
        <taxon>Autobranchia</taxon>
        <taxon>Heteroconchia</taxon>
        <taxon>Euheterodonta</taxon>
        <taxon>Imparidentia</taxon>
        <taxon>Neoheterodontei</taxon>
        <taxon>Myida</taxon>
        <taxon>Dreissenoidea</taxon>
        <taxon>Dreissenidae</taxon>
        <taxon>Dreissena</taxon>
    </lineage>
</organism>
<sequence length="64" mass="6957">MNVACDEKDMGRTPLNQDAGVTGRRKTVFLPKKSLASLLRQSEISRNTILGRRKDASPGVTGLT</sequence>
<keyword evidence="2" id="KW-1185">Reference proteome</keyword>
<evidence type="ECO:0000313" key="2">
    <source>
        <dbReference type="Proteomes" id="UP000828390"/>
    </source>
</evidence>
<dbReference type="AlphaFoldDB" id="A0A9D4MKT4"/>
<name>A0A9D4MKT4_DREPO</name>